<evidence type="ECO:0008006" key="3">
    <source>
        <dbReference type="Google" id="ProtNLM"/>
    </source>
</evidence>
<gene>
    <name evidence="1" type="ORF">NTEN_LOCUS4446</name>
</gene>
<sequence length="102" mass="11270">MLLDPPKGECCQKCKGCTYRGKEYDSGAEWRDPDDPCEVLTCKAGVVTVTKQQCYVPCRDSMPPAPGKCCRTCMEIVYIGRADVKFGNECTFIGRESALAFV</sequence>
<dbReference type="AlphaFoldDB" id="A0A6H5G8H4"/>
<protein>
    <recommendedName>
        <fullName evidence="3">VWFC domain-containing protein</fullName>
    </recommendedName>
</protein>
<dbReference type="EMBL" id="CADCXU010006604">
    <property type="protein sequence ID" value="CAA9998152.1"/>
    <property type="molecule type" value="Genomic_DNA"/>
</dbReference>
<evidence type="ECO:0000313" key="1">
    <source>
        <dbReference type="EMBL" id="CAA9998152.1"/>
    </source>
</evidence>
<reference evidence="1 2" key="1">
    <citation type="submission" date="2020-02" db="EMBL/GenBank/DDBJ databases">
        <authorList>
            <person name="Ferguson B K."/>
        </authorList>
    </citation>
    <scope>NUCLEOTIDE SEQUENCE [LARGE SCALE GENOMIC DNA]</scope>
</reference>
<proteinExistence type="predicted"/>
<dbReference type="SUPFAM" id="SSF57603">
    <property type="entry name" value="FnI-like domain"/>
    <property type="match status" value="1"/>
</dbReference>
<keyword evidence="2" id="KW-1185">Reference proteome</keyword>
<dbReference type="Proteomes" id="UP000479000">
    <property type="component" value="Unassembled WGS sequence"/>
</dbReference>
<accession>A0A6H5G8H4</accession>
<dbReference type="OrthoDB" id="6019304at2759"/>
<organism evidence="1 2">
    <name type="scientific">Nesidiocoris tenuis</name>
    <dbReference type="NCBI Taxonomy" id="355587"/>
    <lineage>
        <taxon>Eukaryota</taxon>
        <taxon>Metazoa</taxon>
        <taxon>Ecdysozoa</taxon>
        <taxon>Arthropoda</taxon>
        <taxon>Hexapoda</taxon>
        <taxon>Insecta</taxon>
        <taxon>Pterygota</taxon>
        <taxon>Neoptera</taxon>
        <taxon>Paraneoptera</taxon>
        <taxon>Hemiptera</taxon>
        <taxon>Heteroptera</taxon>
        <taxon>Panheteroptera</taxon>
        <taxon>Cimicomorpha</taxon>
        <taxon>Miridae</taxon>
        <taxon>Dicyphina</taxon>
        <taxon>Nesidiocoris</taxon>
    </lineage>
</organism>
<evidence type="ECO:0000313" key="2">
    <source>
        <dbReference type="Proteomes" id="UP000479000"/>
    </source>
</evidence>
<dbReference type="Gene3D" id="6.20.200.20">
    <property type="match status" value="1"/>
</dbReference>
<name>A0A6H5G8H4_9HEMI</name>